<feature type="signal peptide" evidence="2">
    <location>
        <begin position="1"/>
        <end position="18"/>
    </location>
</feature>
<feature type="repeat" description="TPR" evidence="1">
    <location>
        <begin position="157"/>
        <end position="190"/>
    </location>
</feature>
<organism evidence="3 4">
    <name type="scientific">Hymenobacter metallilatus</name>
    <dbReference type="NCBI Taxonomy" id="2493666"/>
    <lineage>
        <taxon>Bacteria</taxon>
        <taxon>Pseudomonadati</taxon>
        <taxon>Bacteroidota</taxon>
        <taxon>Cytophagia</taxon>
        <taxon>Cytophagales</taxon>
        <taxon>Hymenobacteraceae</taxon>
        <taxon>Hymenobacter</taxon>
    </lineage>
</organism>
<evidence type="ECO:0000313" key="4">
    <source>
        <dbReference type="Proteomes" id="UP000280066"/>
    </source>
</evidence>
<dbReference type="AlphaFoldDB" id="A0A428JPE1"/>
<evidence type="ECO:0000256" key="1">
    <source>
        <dbReference type="PROSITE-ProRule" id="PRU00339"/>
    </source>
</evidence>
<dbReference type="Pfam" id="PF14559">
    <property type="entry name" value="TPR_19"/>
    <property type="match status" value="1"/>
</dbReference>
<evidence type="ECO:0000256" key="2">
    <source>
        <dbReference type="SAM" id="SignalP"/>
    </source>
</evidence>
<protein>
    <submittedName>
        <fullName evidence="3">Tetratricopeptide repeat protein</fullName>
    </submittedName>
</protein>
<keyword evidence="1" id="KW-0802">TPR repeat</keyword>
<dbReference type="Proteomes" id="UP000280066">
    <property type="component" value="Unassembled WGS sequence"/>
</dbReference>
<dbReference type="PROSITE" id="PS50005">
    <property type="entry name" value="TPR"/>
    <property type="match status" value="1"/>
</dbReference>
<dbReference type="EMBL" id="RWIS01000003">
    <property type="protein sequence ID" value="RSK35166.1"/>
    <property type="molecule type" value="Genomic_DNA"/>
</dbReference>
<accession>A0A428JPE1</accession>
<dbReference type="SUPFAM" id="SSF48452">
    <property type="entry name" value="TPR-like"/>
    <property type="match status" value="1"/>
</dbReference>
<dbReference type="InterPro" id="IPR011990">
    <property type="entry name" value="TPR-like_helical_dom_sf"/>
</dbReference>
<gene>
    <name evidence="3" type="ORF">EI290_05535</name>
</gene>
<proteinExistence type="predicted"/>
<sequence length="253" mass="28636">MRILFLLLFFSLSTAGQAQNRYWVHSPQVVLPRGINTIEMLHVDFDTRLLGTKIQPGQVVGYTSEMPLIRSVRYGLALVKSEEAYGAGRYAEAAALVEEAYQKEPDNPFILNQLARALYRTDAQKPRAHTLYQQLVNRVRSAVPASDSAVVVDAQFAEAYWKLGTLHMDNAQWAEALLCISQAVLAAPTDLYAGSKLQEQMLQYQTECLFELGEADLCRQFGQQTLRLFPRNTYVRPYLARLPRLAPGKIRRK</sequence>
<dbReference type="RefSeq" id="WP_125427608.1">
    <property type="nucleotide sequence ID" value="NZ_RWIS01000003.1"/>
</dbReference>
<name>A0A428JPE1_9BACT</name>
<dbReference type="OrthoDB" id="879440at2"/>
<evidence type="ECO:0000313" key="3">
    <source>
        <dbReference type="EMBL" id="RSK35166.1"/>
    </source>
</evidence>
<comment type="caution">
    <text evidence="3">The sequence shown here is derived from an EMBL/GenBank/DDBJ whole genome shotgun (WGS) entry which is preliminary data.</text>
</comment>
<dbReference type="InterPro" id="IPR019734">
    <property type="entry name" value="TPR_rpt"/>
</dbReference>
<dbReference type="Gene3D" id="1.25.40.10">
    <property type="entry name" value="Tetratricopeptide repeat domain"/>
    <property type="match status" value="2"/>
</dbReference>
<keyword evidence="2" id="KW-0732">Signal</keyword>
<reference evidence="3 4" key="1">
    <citation type="submission" date="2018-12" db="EMBL/GenBank/DDBJ databases">
        <authorList>
            <person name="Feng G."/>
            <person name="Zhu H."/>
        </authorList>
    </citation>
    <scope>NUCLEOTIDE SEQUENCE [LARGE SCALE GENOMIC DNA]</scope>
    <source>
        <strain evidence="3 4">9PBR-2</strain>
    </source>
</reference>
<feature type="chain" id="PRO_5019022936" evidence="2">
    <location>
        <begin position="19"/>
        <end position="253"/>
    </location>
</feature>
<keyword evidence="4" id="KW-1185">Reference proteome</keyword>